<proteinExistence type="inferred from homology"/>
<dbReference type="PANTHER" id="PTHR30040">
    <property type="entry name" value="THIAMINE BIOSYNTHESIS LIPOPROTEIN APBE"/>
    <property type="match status" value="1"/>
</dbReference>
<evidence type="ECO:0000256" key="5">
    <source>
        <dbReference type="ARBA" id="ARBA00022723"/>
    </source>
</evidence>
<dbReference type="AlphaFoldDB" id="A0A4Q0VG47"/>
<keyword evidence="6 10" id="KW-0274">FAD</keyword>
<feature type="binding site" evidence="11">
    <location>
        <position position="285"/>
    </location>
    <ligand>
        <name>Mg(2+)</name>
        <dbReference type="ChEBI" id="CHEBI:18420"/>
    </ligand>
</feature>
<dbReference type="EC" id="2.7.1.180" evidence="1 10"/>
<dbReference type="GO" id="GO:0005886">
    <property type="term" value="C:plasma membrane"/>
    <property type="evidence" value="ECO:0007669"/>
    <property type="project" value="UniProtKB-SubCell"/>
</dbReference>
<dbReference type="Proteomes" id="UP000290921">
    <property type="component" value="Unassembled WGS sequence"/>
</dbReference>
<reference evidence="13 14" key="1">
    <citation type="submission" date="2018-06" db="EMBL/GenBank/DDBJ databases">
        <title>Genome conservation of Clostridium tetani.</title>
        <authorList>
            <person name="Bruggemann H."/>
            <person name="Popoff M.R."/>
        </authorList>
    </citation>
    <scope>NUCLEOTIDE SEQUENCE [LARGE SCALE GENOMIC DNA]</scope>
    <source>
        <strain evidence="13 14">2017.061</strain>
    </source>
</reference>
<gene>
    <name evidence="13" type="ORF">DP130_01220</name>
</gene>
<protein>
    <recommendedName>
        <fullName evidence="2 10">FAD:protein FMN transferase</fullName>
        <ecNumber evidence="1 10">2.7.1.180</ecNumber>
    </recommendedName>
    <alternativeName>
        <fullName evidence="8 10">Flavin transferase</fullName>
    </alternativeName>
</protein>
<keyword evidence="12" id="KW-0449">Lipoprotein</keyword>
<sequence length="342" mass="37868">MKKKSLIYLVIFSLIFMLVGCNKEEKVTTKENYLLDTLIQLKVYGKNSEKATNEAMDAISDIDDIMSPTKPTSDVVKINNSAGKDFVKINENTLEVIKTSIKYSKLSKGNFDITVGPLVKLWGIGTENARVPSKEEIDAALKLINYENVLIDEENKSVKLKSPKEAVNLGGIAKGFAGDKAREILENKGIKSAYLNLGGNIVTIGNKTDGTPWNIGIQDPLSDRGEYFGIVRVSNKSVVSSGNYERFFIKDNKRYHHILNTKTGYPSESGILSSTIISNKSIDGDALSTITFILGLEKSMEIIENIDGVDAIFVTTDKKVHTTSNIAKDFKLSSKEYIYEER</sequence>
<dbReference type="EMBL" id="QMAP01000001">
    <property type="protein sequence ID" value="RXI50621.1"/>
    <property type="molecule type" value="Genomic_DNA"/>
</dbReference>
<dbReference type="GO" id="GO:0046872">
    <property type="term" value="F:metal ion binding"/>
    <property type="evidence" value="ECO:0007669"/>
    <property type="project" value="UniProtKB-UniRule"/>
</dbReference>
<feature type="binding site" evidence="11">
    <location>
        <position position="171"/>
    </location>
    <ligand>
        <name>Mg(2+)</name>
        <dbReference type="ChEBI" id="CHEBI:18420"/>
    </ligand>
</feature>
<dbReference type="Pfam" id="PF02424">
    <property type="entry name" value="ApbE"/>
    <property type="match status" value="1"/>
</dbReference>
<keyword evidence="3 10" id="KW-0285">Flavoprotein</keyword>
<keyword evidence="12" id="KW-1003">Cell membrane</keyword>
<evidence type="ECO:0000256" key="7">
    <source>
        <dbReference type="ARBA" id="ARBA00022842"/>
    </source>
</evidence>
<dbReference type="RefSeq" id="WP_129029651.1">
    <property type="nucleotide sequence ID" value="NZ_AP026806.1"/>
</dbReference>
<evidence type="ECO:0000256" key="2">
    <source>
        <dbReference type="ARBA" id="ARBA00016337"/>
    </source>
</evidence>
<comment type="subcellular location">
    <subcellularLocation>
        <location evidence="12">Cell inner membrane</location>
        <topology evidence="12">Lipid-anchor</topology>
        <orientation evidence="12">Periplasmic side</orientation>
    </subcellularLocation>
</comment>
<organism evidence="13 14">
    <name type="scientific">Clostridium tetani</name>
    <dbReference type="NCBI Taxonomy" id="1513"/>
    <lineage>
        <taxon>Bacteria</taxon>
        <taxon>Bacillati</taxon>
        <taxon>Bacillota</taxon>
        <taxon>Clostridia</taxon>
        <taxon>Eubacteriales</taxon>
        <taxon>Clostridiaceae</taxon>
        <taxon>Clostridium</taxon>
    </lineage>
</organism>
<keyword evidence="12" id="KW-0472">Membrane</keyword>
<evidence type="ECO:0000256" key="6">
    <source>
        <dbReference type="ARBA" id="ARBA00022827"/>
    </source>
</evidence>
<dbReference type="InterPro" id="IPR003374">
    <property type="entry name" value="ApbE-like_sf"/>
</dbReference>
<dbReference type="InterPro" id="IPR024932">
    <property type="entry name" value="ApbE"/>
</dbReference>
<dbReference type="PROSITE" id="PS51257">
    <property type="entry name" value="PROKAR_LIPOPROTEIN"/>
    <property type="match status" value="1"/>
</dbReference>
<evidence type="ECO:0000313" key="14">
    <source>
        <dbReference type="Proteomes" id="UP000290921"/>
    </source>
</evidence>
<evidence type="ECO:0000256" key="9">
    <source>
        <dbReference type="ARBA" id="ARBA00048540"/>
    </source>
</evidence>
<feature type="binding site" evidence="11">
    <location>
        <position position="289"/>
    </location>
    <ligand>
        <name>Mg(2+)</name>
        <dbReference type="ChEBI" id="CHEBI:18420"/>
    </ligand>
</feature>
<accession>A0A4Q0VG47</accession>
<comment type="catalytic activity">
    <reaction evidence="9 10 12">
        <text>L-threonyl-[protein] + FAD = FMN-L-threonyl-[protein] + AMP + H(+)</text>
        <dbReference type="Rhea" id="RHEA:36847"/>
        <dbReference type="Rhea" id="RHEA-COMP:11060"/>
        <dbReference type="Rhea" id="RHEA-COMP:11061"/>
        <dbReference type="ChEBI" id="CHEBI:15378"/>
        <dbReference type="ChEBI" id="CHEBI:30013"/>
        <dbReference type="ChEBI" id="CHEBI:57692"/>
        <dbReference type="ChEBI" id="CHEBI:74257"/>
        <dbReference type="ChEBI" id="CHEBI:456215"/>
        <dbReference type="EC" id="2.7.1.180"/>
    </reaction>
</comment>
<evidence type="ECO:0000256" key="12">
    <source>
        <dbReference type="RuleBase" id="RU363002"/>
    </source>
</evidence>
<comment type="function">
    <text evidence="12">Flavin transferase that catalyzes the transfer of the FMN moiety of FAD and its covalent binding to the hydroxyl group of a threonine residue in a target flavoprotein.</text>
</comment>
<name>A0A4Q0VG47_CLOTA</name>
<comment type="cofactor">
    <cofactor evidence="11">
        <name>Mg(2+)</name>
        <dbReference type="ChEBI" id="CHEBI:18420"/>
    </cofactor>
    <cofactor evidence="11">
        <name>Mn(2+)</name>
        <dbReference type="ChEBI" id="CHEBI:29035"/>
    </cofactor>
    <text evidence="11">Magnesium. Can also use manganese.</text>
</comment>
<comment type="similarity">
    <text evidence="10 12">Belongs to the ApbE family.</text>
</comment>
<evidence type="ECO:0000313" key="13">
    <source>
        <dbReference type="EMBL" id="RXI50621.1"/>
    </source>
</evidence>
<keyword evidence="5 10" id="KW-0479">Metal-binding</keyword>
<keyword evidence="7 10" id="KW-0460">Magnesium</keyword>
<keyword evidence="12" id="KW-0997">Cell inner membrane</keyword>
<dbReference type="GO" id="GO:0016740">
    <property type="term" value="F:transferase activity"/>
    <property type="evidence" value="ECO:0007669"/>
    <property type="project" value="UniProtKB-UniRule"/>
</dbReference>
<keyword evidence="4 10" id="KW-0808">Transferase</keyword>
<evidence type="ECO:0000256" key="3">
    <source>
        <dbReference type="ARBA" id="ARBA00022630"/>
    </source>
</evidence>
<dbReference type="PANTHER" id="PTHR30040:SF2">
    <property type="entry name" value="FAD:PROTEIN FMN TRANSFERASE"/>
    <property type="match status" value="1"/>
</dbReference>
<evidence type="ECO:0000256" key="8">
    <source>
        <dbReference type="ARBA" id="ARBA00031306"/>
    </source>
</evidence>
<evidence type="ECO:0000256" key="11">
    <source>
        <dbReference type="PIRSR" id="PIRSR006268-2"/>
    </source>
</evidence>
<comment type="caution">
    <text evidence="13">The sequence shown here is derived from an EMBL/GenBank/DDBJ whole genome shotgun (WGS) entry which is preliminary data.</text>
</comment>
<dbReference type="SUPFAM" id="SSF143631">
    <property type="entry name" value="ApbE-like"/>
    <property type="match status" value="1"/>
</dbReference>
<dbReference type="Gene3D" id="3.10.520.10">
    <property type="entry name" value="ApbE-like domains"/>
    <property type="match status" value="1"/>
</dbReference>
<evidence type="ECO:0000256" key="10">
    <source>
        <dbReference type="PIRNR" id="PIRNR006268"/>
    </source>
</evidence>
<dbReference type="PIRSF" id="PIRSF006268">
    <property type="entry name" value="ApbE"/>
    <property type="match status" value="1"/>
</dbReference>
<evidence type="ECO:0000256" key="4">
    <source>
        <dbReference type="ARBA" id="ARBA00022679"/>
    </source>
</evidence>
<evidence type="ECO:0000256" key="1">
    <source>
        <dbReference type="ARBA" id="ARBA00011955"/>
    </source>
</evidence>